<dbReference type="InterPro" id="IPR008927">
    <property type="entry name" value="6-PGluconate_DH-like_C_sf"/>
</dbReference>
<dbReference type="Pfam" id="PF01232">
    <property type="entry name" value="Mannitol_dh"/>
    <property type="match status" value="1"/>
</dbReference>
<dbReference type="InterPro" id="IPR013131">
    <property type="entry name" value="Mannitol_DH_N"/>
</dbReference>
<dbReference type="InterPro" id="IPR036291">
    <property type="entry name" value="NAD(P)-bd_dom_sf"/>
</dbReference>
<keyword evidence="2" id="KW-0520">NAD</keyword>
<dbReference type="SUPFAM" id="SSF51735">
    <property type="entry name" value="NAD(P)-binding Rossmann-fold domains"/>
    <property type="match status" value="1"/>
</dbReference>
<dbReference type="PANTHER" id="PTHR30524:SF0">
    <property type="entry name" value="ALTRONATE OXIDOREDUCTASE-RELATED"/>
    <property type="match status" value="1"/>
</dbReference>
<dbReference type="NCBIfam" id="NF002969">
    <property type="entry name" value="PRK03643.1"/>
    <property type="match status" value="1"/>
</dbReference>
<name>A0ABW4I830_9SPHI</name>
<dbReference type="SUPFAM" id="SSF48179">
    <property type="entry name" value="6-phosphogluconate dehydrogenase C-terminal domain-like"/>
    <property type="match status" value="1"/>
</dbReference>
<evidence type="ECO:0000313" key="5">
    <source>
        <dbReference type="EMBL" id="MFD1628873.1"/>
    </source>
</evidence>
<gene>
    <name evidence="5" type="ORF">ACFSAH_03235</name>
</gene>
<dbReference type="Gene3D" id="3.40.50.720">
    <property type="entry name" value="NAD(P)-binding Rossmann-like Domain"/>
    <property type="match status" value="1"/>
</dbReference>
<protein>
    <submittedName>
        <fullName evidence="5">Tagaturonate reductase</fullName>
    </submittedName>
</protein>
<proteinExistence type="predicted"/>
<evidence type="ECO:0000256" key="2">
    <source>
        <dbReference type="ARBA" id="ARBA00023027"/>
    </source>
</evidence>
<accession>A0ABW4I830</accession>
<dbReference type="EMBL" id="JBHUDG010000003">
    <property type="protein sequence ID" value="MFD1628873.1"/>
    <property type="molecule type" value="Genomic_DNA"/>
</dbReference>
<organism evidence="5 6">
    <name type="scientific">Pseudopedobacter beijingensis</name>
    <dbReference type="NCBI Taxonomy" id="1207056"/>
    <lineage>
        <taxon>Bacteria</taxon>
        <taxon>Pseudomonadati</taxon>
        <taxon>Bacteroidota</taxon>
        <taxon>Sphingobacteriia</taxon>
        <taxon>Sphingobacteriales</taxon>
        <taxon>Sphingobacteriaceae</taxon>
        <taxon>Pseudopedobacter</taxon>
    </lineage>
</organism>
<dbReference type="Pfam" id="PF08125">
    <property type="entry name" value="Mannitol_dh_C"/>
    <property type="match status" value="1"/>
</dbReference>
<dbReference type="RefSeq" id="WP_379661258.1">
    <property type="nucleotide sequence ID" value="NZ_JBHUDG010000003.1"/>
</dbReference>
<evidence type="ECO:0000256" key="1">
    <source>
        <dbReference type="ARBA" id="ARBA00023002"/>
    </source>
</evidence>
<dbReference type="Gene3D" id="1.10.1040.10">
    <property type="entry name" value="N-(1-d-carboxylethyl)-l-norvaline Dehydrogenase, domain 2"/>
    <property type="match status" value="1"/>
</dbReference>
<feature type="domain" description="Mannitol dehydrogenase N-terminal" evidence="3">
    <location>
        <begin position="29"/>
        <end position="267"/>
    </location>
</feature>
<sequence length="501" mass="56118">MELLNKSSLRKKYLNVVLPSEQTLELPEKVLQFGTGVLLRGLPDYYINKANLEGKFNGRVVVVKSTDHGGTSDFDQQDNLYTICIRGIQNGEKKEENQVVSAISRVLTAGKHWEEILDFAASPTLEIIISNTTEVGIRLEEDNVHSQPPVSFPGKLLAVLYHRYKMYNGSKERGLVIVPTELIPDNGTKLKDIVIELAHSNQLPPPFIRWVEEYNYFCNSLVDRIVPGKPAADIKDKLEAELGYQDQLLIMSEVYSLWAIEGNNKVKDVLSFAETDSGVVVTPDIGLHRELKLRLLNGTHTLSSGIAFLSGFSTVKKAMDNVDMSAYVEQLMKQEIAQSIPYEVEHTAAIHFADNVIDRFKNPHIEHQWISITMNYTSKLGMRVVPLLLNYAKSNKSVPELMALGFAAYIAFMKGSEKDGKYYGQVNGVEYPINDDKAAYVVGLWDTHGEENITKAILSDTNLWGTDLSEIEGLEKAVNENLHNILERSMVSVLSNLFIKA</sequence>
<dbReference type="InterPro" id="IPR013328">
    <property type="entry name" value="6PGD_dom2"/>
</dbReference>
<feature type="domain" description="Mannitol dehydrogenase C-terminal" evidence="4">
    <location>
        <begin position="288"/>
        <end position="485"/>
    </location>
</feature>
<keyword evidence="1" id="KW-0560">Oxidoreductase</keyword>
<reference evidence="6" key="1">
    <citation type="journal article" date="2019" name="Int. J. Syst. Evol. Microbiol.">
        <title>The Global Catalogue of Microorganisms (GCM) 10K type strain sequencing project: providing services to taxonomists for standard genome sequencing and annotation.</title>
        <authorList>
            <consortium name="The Broad Institute Genomics Platform"/>
            <consortium name="The Broad Institute Genome Sequencing Center for Infectious Disease"/>
            <person name="Wu L."/>
            <person name="Ma J."/>
        </authorList>
    </citation>
    <scope>NUCLEOTIDE SEQUENCE [LARGE SCALE GENOMIC DNA]</scope>
    <source>
        <strain evidence="6">CCUG 53762</strain>
    </source>
</reference>
<dbReference type="Proteomes" id="UP001597118">
    <property type="component" value="Unassembled WGS sequence"/>
</dbReference>
<evidence type="ECO:0000313" key="6">
    <source>
        <dbReference type="Proteomes" id="UP001597118"/>
    </source>
</evidence>
<comment type="caution">
    <text evidence="5">The sequence shown here is derived from an EMBL/GenBank/DDBJ whole genome shotgun (WGS) entry which is preliminary data.</text>
</comment>
<dbReference type="PANTHER" id="PTHR30524">
    <property type="entry name" value="MANNITOL-1-PHOSPHATE 5-DEHYDROGENASE"/>
    <property type="match status" value="1"/>
</dbReference>
<evidence type="ECO:0000259" key="4">
    <source>
        <dbReference type="Pfam" id="PF08125"/>
    </source>
</evidence>
<evidence type="ECO:0000259" key="3">
    <source>
        <dbReference type="Pfam" id="PF01232"/>
    </source>
</evidence>
<keyword evidence="6" id="KW-1185">Reference proteome</keyword>
<dbReference type="InterPro" id="IPR013118">
    <property type="entry name" value="Mannitol_DH_C"/>
</dbReference>